<sequence>MSTGSDATLAAVCGLAVALGGAGAVLAVRGRIVEPGRPARISRWQRVRAELPASWRQRGRWHAAAIAVAVVATWAYTGYPMQGLIAGLAMVGLPFLLHPEGAAGARPRIERLEALAQMLNQLAAVHKAGSTSLDRSLIAAVPNVPPVIRADIGRLAARLEAGWSPPNAYRAFADEQADGVIDHVMLLFQSHWRNKGSGLAAALEALATGIAQQAAGLRDEEARRAGTRKEARLVSLIFLGIVAVCTINGQWVGPYDTWYGQILLGVFAVMFVGAFAWLRRMARPEPEPRLFAPAQPAPGRTTHPASEGGVQ</sequence>
<dbReference type="Pfam" id="PF00482">
    <property type="entry name" value="T2SSF"/>
    <property type="match status" value="1"/>
</dbReference>
<organism evidence="9 10">
    <name type="scientific">Streptantibioticus ferralitis</name>
    <dbReference type="NCBI Taxonomy" id="236510"/>
    <lineage>
        <taxon>Bacteria</taxon>
        <taxon>Bacillati</taxon>
        <taxon>Actinomycetota</taxon>
        <taxon>Actinomycetes</taxon>
        <taxon>Kitasatosporales</taxon>
        <taxon>Streptomycetaceae</taxon>
        <taxon>Streptantibioticus</taxon>
    </lineage>
</organism>
<keyword evidence="3 7" id="KW-0812">Transmembrane</keyword>
<keyword evidence="10" id="KW-1185">Reference proteome</keyword>
<evidence type="ECO:0000256" key="3">
    <source>
        <dbReference type="ARBA" id="ARBA00022692"/>
    </source>
</evidence>
<evidence type="ECO:0000256" key="4">
    <source>
        <dbReference type="ARBA" id="ARBA00022989"/>
    </source>
</evidence>
<accession>A0ABT5Z798</accession>
<evidence type="ECO:0000313" key="10">
    <source>
        <dbReference type="Proteomes" id="UP001220022"/>
    </source>
</evidence>
<feature type="transmembrane region" description="Helical" evidence="7">
    <location>
        <begin position="233"/>
        <end position="252"/>
    </location>
</feature>
<dbReference type="Proteomes" id="UP001220022">
    <property type="component" value="Unassembled WGS sequence"/>
</dbReference>
<evidence type="ECO:0000256" key="1">
    <source>
        <dbReference type="ARBA" id="ARBA00004651"/>
    </source>
</evidence>
<proteinExistence type="predicted"/>
<name>A0ABT5Z798_9ACTN</name>
<evidence type="ECO:0000256" key="5">
    <source>
        <dbReference type="ARBA" id="ARBA00023136"/>
    </source>
</evidence>
<feature type="transmembrane region" description="Helical" evidence="7">
    <location>
        <begin position="61"/>
        <end position="79"/>
    </location>
</feature>
<comment type="caution">
    <text evidence="9">The sequence shown here is derived from an EMBL/GenBank/DDBJ whole genome shotgun (WGS) entry which is preliminary data.</text>
</comment>
<evidence type="ECO:0000256" key="2">
    <source>
        <dbReference type="ARBA" id="ARBA00022475"/>
    </source>
</evidence>
<keyword evidence="4 7" id="KW-1133">Transmembrane helix</keyword>
<protein>
    <submittedName>
        <fullName evidence="9">Type II secretion system F family protein</fullName>
    </submittedName>
</protein>
<dbReference type="PANTHER" id="PTHR35007:SF3">
    <property type="entry name" value="POSSIBLE CONSERVED ALANINE RICH MEMBRANE PROTEIN"/>
    <property type="match status" value="1"/>
</dbReference>
<feature type="domain" description="Type II secretion system protein GspF" evidence="8">
    <location>
        <begin position="119"/>
        <end position="245"/>
    </location>
</feature>
<dbReference type="RefSeq" id="WP_275819567.1">
    <property type="nucleotide sequence ID" value="NZ_BAAANM010000028.1"/>
</dbReference>
<gene>
    <name evidence="9" type="ORF">P2L57_29465</name>
</gene>
<dbReference type="PANTHER" id="PTHR35007">
    <property type="entry name" value="INTEGRAL MEMBRANE PROTEIN-RELATED"/>
    <property type="match status" value="1"/>
</dbReference>
<evidence type="ECO:0000256" key="6">
    <source>
        <dbReference type="SAM" id="MobiDB-lite"/>
    </source>
</evidence>
<feature type="region of interest" description="Disordered" evidence="6">
    <location>
        <begin position="289"/>
        <end position="311"/>
    </location>
</feature>
<keyword evidence="5 7" id="KW-0472">Membrane</keyword>
<reference evidence="9 10" key="1">
    <citation type="submission" date="2023-03" db="EMBL/GenBank/DDBJ databases">
        <title>Draft genome sequence of type strain Streptomyces ferralitis JCM 14344.</title>
        <authorList>
            <person name="Klaysubun C."/>
            <person name="Duangmal K."/>
        </authorList>
    </citation>
    <scope>NUCLEOTIDE SEQUENCE [LARGE SCALE GENOMIC DNA]</scope>
    <source>
        <strain evidence="9 10">JCM 14344</strain>
    </source>
</reference>
<dbReference type="EMBL" id="JARHTQ010000025">
    <property type="protein sequence ID" value="MDF2259700.1"/>
    <property type="molecule type" value="Genomic_DNA"/>
</dbReference>
<comment type="subcellular location">
    <subcellularLocation>
        <location evidence="1">Cell membrane</location>
        <topology evidence="1">Multi-pass membrane protein</topology>
    </subcellularLocation>
</comment>
<evidence type="ECO:0000313" key="9">
    <source>
        <dbReference type="EMBL" id="MDF2259700.1"/>
    </source>
</evidence>
<evidence type="ECO:0000256" key="7">
    <source>
        <dbReference type="SAM" id="Phobius"/>
    </source>
</evidence>
<evidence type="ECO:0000259" key="8">
    <source>
        <dbReference type="Pfam" id="PF00482"/>
    </source>
</evidence>
<dbReference type="InterPro" id="IPR018076">
    <property type="entry name" value="T2SS_GspF_dom"/>
</dbReference>
<keyword evidence="2" id="KW-1003">Cell membrane</keyword>
<feature type="transmembrane region" description="Helical" evidence="7">
    <location>
        <begin position="258"/>
        <end position="278"/>
    </location>
</feature>